<feature type="region of interest" description="Disordered" evidence="6">
    <location>
        <begin position="523"/>
        <end position="623"/>
    </location>
</feature>
<dbReference type="GeneID" id="107429342"/>
<comment type="subcellular location">
    <subcellularLocation>
        <location evidence="1">Cytoplasm</location>
        <location evidence="1">Cytoskeleton</location>
    </subcellularLocation>
</comment>
<feature type="region of interest" description="Disordered" evidence="6">
    <location>
        <begin position="214"/>
        <end position="243"/>
    </location>
</feature>
<reference evidence="9" key="1">
    <citation type="submission" date="2025-08" db="UniProtKB">
        <authorList>
            <consortium name="RefSeq"/>
        </authorList>
    </citation>
    <scope>IDENTIFICATION</scope>
    <source>
        <tissue evidence="9">Seedling</tissue>
    </source>
</reference>
<dbReference type="InterPro" id="IPR044216">
    <property type="entry name" value="WDL7"/>
</dbReference>
<evidence type="ECO:0000256" key="3">
    <source>
        <dbReference type="ARBA" id="ARBA00022490"/>
    </source>
</evidence>
<evidence type="ECO:0000256" key="2">
    <source>
        <dbReference type="ARBA" id="ARBA00005885"/>
    </source>
</evidence>
<evidence type="ECO:0000256" key="5">
    <source>
        <dbReference type="ARBA" id="ARBA00023212"/>
    </source>
</evidence>
<feature type="domain" description="TPX2 C-terminal" evidence="7">
    <location>
        <begin position="395"/>
        <end position="466"/>
    </location>
</feature>
<dbReference type="Pfam" id="PF06886">
    <property type="entry name" value="TPX2"/>
    <property type="match status" value="1"/>
</dbReference>
<evidence type="ECO:0000256" key="4">
    <source>
        <dbReference type="ARBA" id="ARBA00022701"/>
    </source>
</evidence>
<feature type="compositionally biased region" description="Basic and acidic residues" evidence="6">
    <location>
        <begin position="556"/>
        <end position="573"/>
    </location>
</feature>
<keyword evidence="8" id="KW-1185">Reference proteome</keyword>
<feature type="region of interest" description="Disordered" evidence="6">
    <location>
        <begin position="277"/>
        <end position="405"/>
    </location>
</feature>
<evidence type="ECO:0000313" key="9">
    <source>
        <dbReference type="RefSeq" id="XP_015895504.3"/>
    </source>
</evidence>
<evidence type="ECO:0000256" key="6">
    <source>
        <dbReference type="SAM" id="MobiDB-lite"/>
    </source>
</evidence>
<dbReference type="InParanoid" id="A0A6P4B144"/>
<feature type="compositionally biased region" description="Polar residues" evidence="6">
    <location>
        <begin position="589"/>
        <end position="598"/>
    </location>
</feature>
<accession>A0A6P4B144</accession>
<keyword evidence="4" id="KW-0493">Microtubule</keyword>
<feature type="compositionally biased region" description="Basic and acidic residues" evidence="6">
    <location>
        <begin position="297"/>
        <end position="309"/>
    </location>
</feature>
<feature type="compositionally biased region" description="Low complexity" evidence="6">
    <location>
        <begin position="483"/>
        <end position="499"/>
    </location>
</feature>
<evidence type="ECO:0000259" key="7">
    <source>
        <dbReference type="Pfam" id="PF06886"/>
    </source>
</evidence>
<dbReference type="KEGG" id="zju:107429342"/>
<gene>
    <name evidence="9" type="primary">LOC107429342</name>
</gene>
<dbReference type="Proteomes" id="UP001652623">
    <property type="component" value="Chromosome 12"/>
</dbReference>
<dbReference type="AlphaFoldDB" id="A0A6P4B144"/>
<feature type="compositionally biased region" description="Low complexity" evidence="6">
    <location>
        <begin position="387"/>
        <end position="397"/>
    </location>
</feature>
<sequence>MAGEIEEPFSINFRADSLHSGSVSFGRFENEPLSWERRSSFSHNRYLEEVEKCSTPGLVVEKKAYFEAHFKKKGHLQPGLSVCHYGTRCQVSENDGLENNSDREEFEHVDEDGHYAHFDENPQGSEYPGDYEVTKCERADPDGSEYHQECEGAECEIEDSSVLFSYPKMEPSLTVDDVLWDNVVDCIKSETIHQTETGCDKFSLSNDESGIEINKNHDGNAVNADKSSRSIDLSPKTEQEEKIDKPNLERLRTSSPKLKHVTEFKPSKAKMICKSTIAHGQRNIPGGVSKSPAKNLGRRDREAPRRIDSAKQSSNAAIPSVPSVRSTPKIEDSRGMKGKLVHENKSGEKELKGKKFGDSLLSSLNAGPRGRKTASRTNRAVSCTKPAAKSSAASFSFKSDERAERRKEFYQKLEEKMHAKEAEMNKIQARTQEKTEAEIKKLRKSLNFKATPMPSFYHVAVPPGSDGGKAVYNKTKVTKLRSKTSSSGNGDSSGLSLHLEAGNDQDPTASASVNTIESLDLSGETDCATSKLSEAPNPLTNKVCSPEASARNNVSKKKEKERDASQLKHRVSESNKVAKCQGVDGKQRSGVQRSSNNMARKGVKGIGIGSNAGMGHLTVRVSS</sequence>
<evidence type="ECO:0000256" key="1">
    <source>
        <dbReference type="ARBA" id="ARBA00004245"/>
    </source>
</evidence>
<keyword evidence="5" id="KW-0206">Cytoskeleton</keyword>
<dbReference type="GO" id="GO:0005874">
    <property type="term" value="C:microtubule"/>
    <property type="evidence" value="ECO:0007669"/>
    <property type="project" value="UniProtKB-KW"/>
</dbReference>
<comment type="similarity">
    <text evidence="2">Belongs to the TPX2 family.</text>
</comment>
<dbReference type="PANTHER" id="PTHR47067:SF6">
    <property type="entry name" value="PROTEIN WVD2-LIKE 7"/>
    <property type="match status" value="1"/>
</dbReference>
<keyword evidence="3" id="KW-0963">Cytoplasm</keyword>
<dbReference type="PANTHER" id="PTHR47067">
    <property type="entry name" value="TPX2 (TARGETING PROTEIN FOR XKLP2) PROTEIN FAMILY-RELATED"/>
    <property type="match status" value="1"/>
</dbReference>
<organism evidence="8 9">
    <name type="scientific">Ziziphus jujuba</name>
    <name type="common">Chinese jujube</name>
    <name type="synonym">Ziziphus sativa</name>
    <dbReference type="NCBI Taxonomy" id="326968"/>
    <lineage>
        <taxon>Eukaryota</taxon>
        <taxon>Viridiplantae</taxon>
        <taxon>Streptophyta</taxon>
        <taxon>Embryophyta</taxon>
        <taxon>Tracheophyta</taxon>
        <taxon>Spermatophyta</taxon>
        <taxon>Magnoliopsida</taxon>
        <taxon>eudicotyledons</taxon>
        <taxon>Gunneridae</taxon>
        <taxon>Pentapetalae</taxon>
        <taxon>rosids</taxon>
        <taxon>fabids</taxon>
        <taxon>Rosales</taxon>
        <taxon>Rhamnaceae</taxon>
        <taxon>Paliureae</taxon>
        <taxon>Ziziphus</taxon>
    </lineage>
</organism>
<proteinExistence type="inferred from homology"/>
<dbReference type="InterPro" id="IPR027329">
    <property type="entry name" value="TPX2_C"/>
</dbReference>
<dbReference type="RefSeq" id="XP_015895504.3">
    <property type="nucleotide sequence ID" value="XM_016040018.4"/>
</dbReference>
<protein>
    <submittedName>
        <fullName evidence="9">Protein WVD2-like 7</fullName>
    </submittedName>
</protein>
<feature type="region of interest" description="Disordered" evidence="6">
    <location>
        <begin position="479"/>
        <end position="511"/>
    </location>
</feature>
<feature type="compositionally biased region" description="Basic and acidic residues" evidence="6">
    <location>
        <begin position="328"/>
        <end position="357"/>
    </location>
</feature>
<evidence type="ECO:0000313" key="8">
    <source>
        <dbReference type="Proteomes" id="UP001652623"/>
    </source>
</evidence>
<name>A0A6P4B144_ZIZJJ</name>
<feature type="compositionally biased region" description="Polar residues" evidence="6">
    <location>
        <begin position="527"/>
        <end position="543"/>
    </location>
</feature>
<dbReference type="FunCoup" id="A0A6P4B144">
    <property type="interactions" value="54"/>
</dbReference>